<gene>
    <name evidence="3" type="ORF">RAN89_14940</name>
</gene>
<evidence type="ECO:0000313" key="4">
    <source>
        <dbReference type="Proteomes" id="UP001302257"/>
    </source>
</evidence>
<evidence type="ECO:0000256" key="1">
    <source>
        <dbReference type="SAM" id="MobiDB-lite"/>
    </source>
</evidence>
<feature type="region of interest" description="Disordered" evidence="1">
    <location>
        <begin position="309"/>
        <end position="331"/>
    </location>
</feature>
<dbReference type="SUPFAM" id="SSF54001">
    <property type="entry name" value="Cysteine proteinases"/>
    <property type="match status" value="1"/>
</dbReference>
<reference evidence="3 4" key="1">
    <citation type="submission" date="2023-08" db="EMBL/GenBank/DDBJ databases">
        <title>Rhodoferax potami sp. nov. and Rhodoferax mekongensis sp. nov., isolated from the Mekong River in Thailand.</title>
        <authorList>
            <person name="Kitikhun S."/>
            <person name="Charoenyingcharoen P."/>
            <person name="Siriarchawattana P."/>
            <person name="Likhitrattanapisal S."/>
            <person name="Nilsakha T."/>
            <person name="Chanpet A."/>
            <person name="Rattanawaree P."/>
            <person name="Ingsriswang S."/>
        </authorList>
    </citation>
    <scope>NUCLEOTIDE SEQUENCE [LARGE SCALE GENOMIC DNA]</scope>
    <source>
        <strain evidence="3 4">TBRC 17307</strain>
    </source>
</reference>
<keyword evidence="4" id="KW-1185">Reference proteome</keyword>
<feature type="domain" description="Transglutaminase-like" evidence="2">
    <location>
        <begin position="174"/>
        <end position="248"/>
    </location>
</feature>
<dbReference type="EMBL" id="CP132507">
    <property type="protein sequence ID" value="WNO04187.1"/>
    <property type="molecule type" value="Genomic_DNA"/>
</dbReference>
<dbReference type="Proteomes" id="UP001302257">
    <property type="component" value="Chromosome"/>
</dbReference>
<accession>A0ABZ0AZU0</accession>
<dbReference type="InterPro" id="IPR013589">
    <property type="entry name" value="Bac_transglu_N"/>
</dbReference>
<dbReference type="Pfam" id="PF01841">
    <property type="entry name" value="Transglut_core"/>
    <property type="match status" value="1"/>
</dbReference>
<protein>
    <submittedName>
        <fullName evidence="3">Transglutaminase family protein</fullName>
    </submittedName>
</protein>
<sequence>MLLQVTHETRYDYQPAVETAQHVAYLEPRAHGSQSVLSHSLLINPQPAQQRSAPDVFGNHRCFFSLQVPHGILQVRACSLVSTREAEKPASNLPWETLRDRLRYQAGTVYEPAAEFVFASAFVPRQLEFAGYARPSFVAGTDVLSVARDLMERIHTDFTYETNSTQINTPALQALEQRKGVCQDFAHIMLACWRSMGLPARYVSGYLLTRPPPGQVKLIGSDASHAWVSVYVPDLPEGERWVDFDPTNNRWGWHAPGVDYVTVATGRDFGDVSPLRGVIHGGSRHTLTVGVTVEEIGMEAPVAPVPDHNDAPLRMEAAPVATQSQSQSQSG</sequence>
<proteinExistence type="predicted"/>
<evidence type="ECO:0000313" key="3">
    <source>
        <dbReference type="EMBL" id="WNO04187.1"/>
    </source>
</evidence>
<dbReference type="PANTHER" id="PTHR33490:SF7">
    <property type="entry name" value="BLR2979 PROTEIN"/>
    <property type="match status" value="1"/>
</dbReference>
<dbReference type="InterPro" id="IPR002931">
    <property type="entry name" value="Transglutaminase-like"/>
</dbReference>
<dbReference type="SMART" id="SM00460">
    <property type="entry name" value="TGc"/>
    <property type="match status" value="1"/>
</dbReference>
<dbReference type="PANTHER" id="PTHR33490">
    <property type="entry name" value="BLR5614 PROTEIN-RELATED"/>
    <property type="match status" value="1"/>
</dbReference>
<evidence type="ECO:0000259" key="2">
    <source>
        <dbReference type="SMART" id="SM00460"/>
    </source>
</evidence>
<dbReference type="Pfam" id="PF08379">
    <property type="entry name" value="Bact_transglu_N"/>
    <property type="match status" value="1"/>
</dbReference>
<dbReference type="Gene3D" id="3.10.620.30">
    <property type="match status" value="1"/>
</dbReference>
<feature type="compositionally biased region" description="Polar residues" evidence="1">
    <location>
        <begin position="321"/>
        <end position="331"/>
    </location>
</feature>
<organism evidence="3 4">
    <name type="scientific">Rhodoferax mekongensis</name>
    <dbReference type="NCBI Taxonomy" id="3068341"/>
    <lineage>
        <taxon>Bacteria</taxon>
        <taxon>Pseudomonadati</taxon>
        <taxon>Pseudomonadota</taxon>
        <taxon>Betaproteobacteria</taxon>
        <taxon>Burkholderiales</taxon>
        <taxon>Comamonadaceae</taxon>
        <taxon>Rhodoferax</taxon>
    </lineage>
</organism>
<dbReference type="InterPro" id="IPR038765">
    <property type="entry name" value="Papain-like_cys_pep_sf"/>
</dbReference>
<dbReference type="RefSeq" id="WP_313867042.1">
    <property type="nucleotide sequence ID" value="NZ_CP132507.1"/>
</dbReference>
<name>A0ABZ0AZU0_9BURK</name>